<keyword evidence="3" id="KW-1185">Reference proteome</keyword>
<evidence type="ECO:0000313" key="2">
    <source>
        <dbReference type="EMBL" id="KAK5775783.1"/>
    </source>
</evidence>
<gene>
    <name evidence="2" type="ORF">PVK06_043723</name>
</gene>
<dbReference type="Proteomes" id="UP001358586">
    <property type="component" value="Chromosome 12"/>
</dbReference>
<accession>A0ABR0MPA5</accession>
<evidence type="ECO:0000256" key="1">
    <source>
        <dbReference type="SAM" id="Phobius"/>
    </source>
</evidence>
<sequence length="145" mass="16945">MSIYLRLTTLKTEIDRWHLLPSCKSLIITKMKNLVTLRNIYVRLIACSGMVYFLIKRTLLLRRKLMLPKKKLLSKWKLLLRKKKLLKIFVEKVVTVPGSMGANIDNYEKTGVRLAEVAEVTNEGQCNSWEIMVYTGPLKWLLLHK</sequence>
<keyword evidence="1" id="KW-0472">Membrane</keyword>
<organism evidence="2 3">
    <name type="scientific">Gossypium arboreum</name>
    <name type="common">Tree cotton</name>
    <name type="synonym">Gossypium nanking</name>
    <dbReference type="NCBI Taxonomy" id="29729"/>
    <lineage>
        <taxon>Eukaryota</taxon>
        <taxon>Viridiplantae</taxon>
        <taxon>Streptophyta</taxon>
        <taxon>Embryophyta</taxon>
        <taxon>Tracheophyta</taxon>
        <taxon>Spermatophyta</taxon>
        <taxon>Magnoliopsida</taxon>
        <taxon>eudicotyledons</taxon>
        <taxon>Gunneridae</taxon>
        <taxon>Pentapetalae</taxon>
        <taxon>rosids</taxon>
        <taxon>malvids</taxon>
        <taxon>Malvales</taxon>
        <taxon>Malvaceae</taxon>
        <taxon>Malvoideae</taxon>
        <taxon>Gossypium</taxon>
    </lineage>
</organism>
<evidence type="ECO:0000313" key="3">
    <source>
        <dbReference type="Proteomes" id="UP001358586"/>
    </source>
</evidence>
<dbReference type="EMBL" id="JARKNE010000012">
    <property type="protein sequence ID" value="KAK5775783.1"/>
    <property type="molecule type" value="Genomic_DNA"/>
</dbReference>
<comment type="caution">
    <text evidence="2">The sequence shown here is derived from an EMBL/GenBank/DDBJ whole genome shotgun (WGS) entry which is preliminary data.</text>
</comment>
<name>A0ABR0MPA5_GOSAR</name>
<reference evidence="2 3" key="1">
    <citation type="submission" date="2023-03" db="EMBL/GenBank/DDBJ databases">
        <title>WGS of Gossypium arboreum.</title>
        <authorList>
            <person name="Yu D."/>
        </authorList>
    </citation>
    <scope>NUCLEOTIDE SEQUENCE [LARGE SCALE GENOMIC DNA]</scope>
    <source>
        <tissue evidence="2">Leaf</tissue>
    </source>
</reference>
<feature type="transmembrane region" description="Helical" evidence="1">
    <location>
        <begin position="40"/>
        <end position="61"/>
    </location>
</feature>
<keyword evidence="1" id="KW-0812">Transmembrane</keyword>
<proteinExistence type="predicted"/>
<keyword evidence="1" id="KW-1133">Transmembrane helix</keyword>
<protein>
    <submittedName>
        <fullName evidence="2">Uncharacterized protein</fullName>
    </submittedName>
</protein>